<gene>
    <name evidence="7" type="ORF">AVEN_173417_1</name>
    <name evidence="8" type="ORF">AVEN_219082_1</name>
    <name evidence="5" type="ORF">AVEN_48059_1</name>
    <name evidence="6" type="ORF">AVEN_82590_1</name>
    <name evidence="4" type="ORF">AVEN_97781_1</name>
</gene>
<proteinExistence type="predicted"/>
<dbReference type="EMBL" id="BGPR01089930">
    <property type="protein sequence ID" value="GBM17288.1"/>
    <property type="molecule type" value="Genomic_DNA"/>
</dbReference>
<evidence type="ECO:0000313" key="8">
    <source>
        <dbReference type="EMBL" id="GBN32195.1"/>
    </source>
</evidence>
<keyword evidence="9" id="KW-1185">Reference proteome</keyword>
<evidence type="ECO:0000259" key="3">
    <source>
        <dbReference type="Pfam" id="PF17791"/>
    </source>
</evidence>
<evidence type="ECO:0000313" key="9">
    <source>
        <dbReference type="Proteomes" id="UP000499080"/>
    </source>
</evidence>
<dbReference type="Pfam" id="PF17791">
    <property type="entry name" value="MG3"/>
    <property type="match status" value="1"/>
</dbReference>
<dbReference type="EMBL" id="BGPR01125424">
    <property type="protein sequence ID" value="GBN32131.1"/>
    <property type="molecule type" value="Genomic_DNA"/>
</dbReference>
<evidence type="ECO:0000256" key="1">
    <source>
        <dbReference type="ARBA" id="ARBA00022729"/>
    </source>
</evidence>
<accession>A0A4Y2MY92</accession>
<dbReference type="EMBL" id="BGPR01125432">
    <property type="protein sequence ID" value="GBN32151.1"/>
    <property type="molecule type" value="Genomic_DNA"/>
</dbReference>
<dbReference type="InterPro" id="IPR041555">
    <property type="entry name" value="MG3"/>
</dbReference>
<protein>
    <recommendedName>
        <fullName evidence="3">Macroglobulin domain-containing protein</fullName>
    </recommendedName>
</protein>
<dbReference type="Gene3D" id="2.60.40.1930">
    <property type="match status" value="1"/>
</dbReference>
<dbReference type="EMBL" id="BGPR01125445">
    <property type="protein sequence ID" value="GBN32184.1"/>
    <property type="molecule type" value="Genomic_DNA"/>
</dbReference>
<evidence type="ECO:0000313" key="4">
    <source>
        <dbReference type="EMBL" id="GBM17288.1"/>
    </source>
</evidence>
<evidence type="ECO:0000313" key="6">
    <source>
        <dbReference type="EMBL" id="GBN32151.1"/>
    </source>
</evidence>
<dbReference type="PANTHER" id="PTHR11412:SF136">
    <property type="entry name" value="CD109 ANTIGEN"/>
    <property type="match status" value="1"/>
</dbReference>
<evidence type="ECO:0000256" key="2">
    <source>
        <dbReference type="ARBA" id="ARBA00022966"/>
    </source>
</evidence>
<dbReference type="Proteomes" id="UP000499080">
    <property type="component" value="Unassembled WGS sequence"/>
</dbReference>
<dbReference type="EMBL" id="BGPR01125451">
    <property type="protein sequence ID" value="GBN32195.1"/>
    <property type="molecule type" value="Genomic_DNA"/>
</dbReference>
<reference evidence="5 9" key="1">
    <citation type="journal article" date="2019" name="Sci. Rep.">
        <title>Orb-weaving spider Araneus ventricosus genome elucidates the spidroin gene catalogue.</title>
        <authorList>
            <person name="Kono N."/>
            <person name="Nakamura H."/>
            <person name="Ohtoshi R."/>
            <person name="Moran D.A.P."/>
            <person name="Shinohara A."/>
            <person name="Yoshida Y."/>
            <person name="Fujiwara M."/>
            <person name="Mori M."/>
            <person name="Tomita M."/>
            <person name="Arakawa K."/>
        </authorList>
    </citation>
    <scope>NUCLEOTIDE SEQUENCE [LARGE SCALE GENOMIC DNA]</scope>
</reference>
<feature type="domain" description="Macroglobulin" evidence="3">
    <location>
        <begin position="44"/>
        <end position="74"/>
    </location>
</feature>
<sequence>MISRTFLGITQMEFPLADEPVQGSWRITVSKDKDSQSTTFDVKEYKLPKFEVKINFPPFVLRNADTVPVSVCAQ</sequence>
<dbReference type="PANTHER" id="PTHR11412">
    <property type="entry name" value="MACROGLOBULIN / COMPLEMENT"/>
    <property type="match status" value="1"/>
</dbReference>
<organism evidence="5 9">
    <name type="scientific">Araneus ventricosus</name>
    <name type="common">Orbweaver spider</name>
    <name type="synonym">Epeira ventricosa</name>
    <dbReference type="NCBI Taxonomy" id="182803"/>
    <lineage>
        <taxon>Eukaryota</taxon>
        <taxon>Metazoa</taxon>
        <taxon>Ecdysozoa</taxon>
        <taxon>Arthropoda</taxon>
        <taxon>Chelicerata</taxon>
        <taxon>Arachnida</taxon>
        <taxon>Araneae</taxon>
        <taxon>Araneomorphae</taxon>
        <taxon>Entelegynae</taxon>
        <taxon>Araneoidea</taxon>
        <taxon>Araneidae</taxon>
        <taxon>Araneus</taxon>
    </lineage>
</organism>
<keyword evidence="1" id="KW-0732">Signal</keyword>
<name>A0A4Y2MY92_ARAVE</name>
<dbReference type="Gene3D" id="2.60.40.1940">
    <property type="match status" value="1"/>
</dbReference>
<evidence type="ECO:0000313" key="5">
    <source>
        <dbReference type="EMBL" id="GBN32131.1"/>
    </source>
</evidence>
<keyword evidence="2" id="KW-0882">Thioester bond</keyword>
<comment type="caution">
    <text evidence="5">The sequence shown here is derived from an EMBL/GenBank/DDBJ whole genome shotgun (WGS) entry which is preliminary data.</text>
</comment>
<dbReference type="OrthoDB" id="10070472at2759"/>
<dbReference type="AlphaFoldDB" id="A0A4Y2MY92"/>
<evidence type="ECO:0000313" key="7">
    <source>
        <dbReference type="EMBL" id="GBN32184.1"/>
    </source>
</evidence>
<dbReference type="InterPro" id="IPR050473">
    <property type="entry name" value="A2M/Complement_sys"/>
</dbReference>